<evidence type="ECO:0000256" key="1">
    <source>
        <dbReference type="ARBA" id="ARBA00022491"/>
    </source>
</evidence>
<protein>
    <submittedName>
        <fullName evidence="5">TetR/AcrR family transcriptional regulator</fullName>
    </submittedName>
</protein>
<organism evidence="5 6">
    <name type="scientific">Halalkalibacter oceani</name>
    <dbReference type="NCBI Taxonomy" id="1653776"/>
    <lineage>
        <taxon>Bacteria</taxon>
        <taxon>Bacillati</taxon>
        <taxon>Bacillota</taxon>
        <taxon>Bacilli</taxon>
        <taxon>Bacillales</taxon>
        <taxon>Bacillaceae</taxon>
        <taxon>Halalkalibacter</taxon>
    </lineage>
</organism>
<dbReference type="SUPFAM" id="SSF46689">
    <property type="entry name" value="Homeodomain-like"/>
    <property type="match status" value="1"/>
</dbReference>
<dbReference type="RefSeq" id="WP_251221810.1">
    <property type="nucleotide sequence ID" value="NZ_JAMBOL010000002.1"/>
</dbReference>
<reference evidence="5" key="1">
    <citation type="submission" date="2022-05" db="EMBL/GenBank/DDBJ databases">
        <title>Comparative Genomics of Spacecraft Associated Microbes.</title>
        <authorList>
            <person name="Tran M.T."/>
            <person name="Wright A."/>
            <person name="Seuylemezian A."/>
            <person name="Eisen J."/>
            <person name="Coil D."/>
        </authorList>
    </citation>
    <scope>NUCLEOTIDE SEQUENCE</scope>
    <source>
        <strain evidence="5">214.1.1</strain>
    </source>
</reference>
<dbReference type="InterPro" id="IPR050624">
    <property type="entry name" value="HTH-type_Tx_Regulator"/>
</dbReference>
<dbReference type="Proteomes" id="UP001139179">
    <property type="component" value="Unassembled WGS sequence"/>
</dbReference>
<dbReference type="AlphaFoldDB" id="A0A9X2DLJ0"/>
<sequence length="293" mass="34360">MKKKIILTAIECFSNEGFFSTSMQRIAEECGMSKATLYKYFQSKEDLLMQVFEFTLLQMVERAKSIQLDHSLPKKERLRQRILVELQENKQYRAFLNLIFKVMPIQQNPRVMALMKRTKATFFHLHREYLLEAYGEEVEPYLWDLVMLLQGAIREYIHLLEDEQKPVNKEDVATLLASNLDQIIRNKEKPQPALSQELMYDYEGIHLGAQSKSTDQQIAEALISVQDKIAKAEMNRTEMEKVRAAYDSLRKKMTAEQPEPYLIEALCLFINSRVAIKQEIPMILALVEERRFN</sequence>
<dbReference type="Pfam" id="PF00440">
    <property type="entry name" value="TetR_N"/>
    <property type="match status" value="1"/>
</dbReference>
<keyword evidence="6" id="KW-1185">Reference proteome</keyword>
<evidence type="ECO:0000259" key="4">
    <source>
        <dbReference type="PROSITE" id="PS50977"/>
    </source>
</evidence>
<dbReference type="EMBL" id="JAMBOL010000002">
    <property type="protein sequence ID" value="MCM3712959.1"/>
    <property type="molecule type" value="Genomic_DNA"/>
</dbReference>
<dbReference type="InterPro" id="IPR009057">
    <property type="entry name" value="Homeodomain-like_sf"/>
</dbReference>
<dbReference type="Gene3D" id="1.10.357.10">
    <property type="entry name" value="Tetracycline Repressor, domain 2"/>
    <property type="match status" value="1"/>
</dbReference>
<evidence type="ECO:0000256" key="2">
    <source>
        <dbReference type="ARBA" id="ARBA00023125"/>
    </source>
</evidence>
<gene>
    <name evidence="5" type="ORF">M3202_02615</name>
</gene>
<keyword evidence="2 3" id="KW-0238">DNA-binding</keyword>
<name>A0A9X2DLJ0_9BACI</name>
<dbReference type="PANTHER" id="PTHR43479:SF22">
    <property type="entry name" value="TRANSCRIPTIONAL REGULATOR, TETR FAMILY"/>
    <property type="match status" value="1"/>
</dbReference>
<feature type="DNA-binding region" description="H-T-H motif" evidence="3">
    <location>
        <begin position="22"/>
        <end position="41"/>
    </location>
</feature>
<dbReference type="InterPro" id="IPR001647">
    <property type="entry name" value="HTH_TetR"/>
</dbReference>
<comment type="caution">
    <text evidence="5">The sequence shown here is derived from an EMBL/GenBank/DDBJ whole genome shotgun (WGS) entry which is preliminary data.</text>
</comment>
<evidence type="ECO:0000313" key="5">
    <source>
        <dbReference type="EMBL" id="MCM3712959.1"/>
    </source>
</evidence>
<dbReference type="PROSITE" id="PS50977">
    <property type="entry name" value="HTH_TETR_2"/>
    <property type="match status" value="1"/>
</dbReference>
<dbReference type="PRINTS" id="PR00455">
    <property type="entry name" value="HTHTETR"/>
</dbReference>
<evidence type="ECO:0000313" key="6">
    <source>
        <dbReference type="Proteomes" id="UP001139179"/>
    </source>
</evidence>
<keyword evidence="1" id="KW-0678">Repressor</keyword>
<dbReference type="GO" id="GO:0003677">
    <property type="term" value="F:DNA binding"/>
    <property type="evidence" value="ECO:0007669"/>
    <property type="project" value="UniProtKB-UniRule"/>
</dbReference>
<evidence type="ECO:0000256" key="3">
    <source>
        <dbReference type="PROSITE-ProRule" id="PRU00335"/>
    </source>
</evidence>
<accession>A0A9X2DLJ0</accession>
<feature type="domain" description="HTH tetR-type" evidence="4">
    <location>
        <begin position="1"/>
        <end position="59"/>
    </location>
</feature>
<dbReference type="PANTHER" id="PTHR43479">
    <property type="entry name" value="ACREF/ENVCD OPERON REPRESSOR-RELATED"/>
    <property type="match status" value="1"/>
</dbReference>
<proteinExistence type="predicted"/>